<dbReference type="EMBL" id="VFRQ01000004">
    <property type="protein sequence ID" value="TPE44300.1"/>
    <property type="molecule type" value="Genomic_DNA"/>
</dbReference>
<dbReference type="OrthoDB" id="851070at2"/>
<reference evidence="1 2" key="1">
    <citation type="submission" date="2019-06" db="EMBL/GenBank/DDBJ databases">
        <title>A novel bacterium of genus Pontibacter, isolated from marine sediment.</title>
        <authorList>
            <person name="Huang H."/>
            <person name="Mo K."/>
            <person name="Hu Y."/>
        </authorList>
    </citation>
    <scope>NUCLEOTIDE SEQUENCE [LARGE SCALE GENOMIC DNA]</scope>
    <source>
        <strain evidence="1 2">HB172049</strain>
    </source>
</reference>
<evidence type="ECO:0008006" key="3">
    <source>
        <dbReference type="Google" id="ProtNLM"/>
    </source>
</evidence>
<evidence type="ECO:0000313" key="2">
    <source>
        <dbReference type="Proteomes" id="UP000316727"/>
    </source>
</evidence>
<dbReference type="RefSeq" id="WP_140621192.1">
    <property type="nucleotide sequence ID" value="NZ_VFRQ01000004.1"/>
</dbReference>
<organism evidence="1 2">
    <name type="scientific">Pontibacter mangrovi</name>
    <dbReference type="NCBI Taxonomy" id="2589816"/>
    <lineage>
        <taxon>Bacteria</taxon>
        <taxon>Pseudomonadati</taxon>
        <taxon>Bacteroidota</taxon>
        <taxon>Cytophagia</taxon>
        <taxon>Cytophagales</taxon>
        <taxon>Hymenobacteraceae</taxon>
        <taxon>Pontibacter</taxon>
    </lineage>
</organism>
<sequence>MKNLLYLLPLFILACSPKNEEVKDEQVQVAPQAEALDSIASTEKDALKTDENEISPTLPLPPDVMQLLAEEYPGWEQPEIAPAAQQKAKEYASAPSLARGDFDGDSRQDVALQLAKEKELRLIVALQTQEGKYKLVELKQGTLDNGNGQSSYYLYRVAPDEWPENAELPKLAQEAIGVGTGEKARLYIYQNGTFKSYPIP</sequence>
<proteinExistence type="predicted"/>
<keyword evidence="2" id="KW-1185">Reference proteome</keyword>
<dbReference type="AlphaFoldDB" id="A0A501W7J0"/>
<evidence type="ECO:0000313" key="1">
    <source>
        <dbReference type="EMBL" id="TPE44300.1"/>
    </source>
</evidence>
<comment type="caution">
    <text evidence="1">The sequence shown here is derived from an EMBL/GenBank/DDBJ whole genome shotgun (WGS) entry which is preliminary data.</text>
</comment>
<dbReference type="PROSITE" id="PS51257">
    <property type="entry name" value="PROKAR_LIPOPROTEIN"/>
    <property type="match status" value="1"/>
</dbReference>
<protein>
    <recommendedName>
        <fullName evidence="3">VCBS repeat-containing protein</fullName>
    </recommendedName>
</protein>
<accession>A0A501W7J0</accession>
<dbReference type="Proteomes" id="UP000316727">
    <property type="component" value="Unassembled WGS sequence"/>
</dbReference>
<gene>
    <name evidence="1" type="ORF">FJM65_09105</name>
</gene>
<name>A0A501W7J0_9BACT</name>